<dbReference type="Pfam" id="PF11750">
    <property type="entry name" value="DUF3307"/>
    <property type="match status" value="1"/>
</dbReference>
<dbReference type="InterPro" id="IPR021737">
    <property type="entry name" value="Phage_phiKZ_Orf197"/>
</dbReference>
<accession>A0A1I6WAH4</accession>
<evidence type="ECO:0000313" key="3">
    <source>
        <dbReference type="Proteomes" id="UP000198873"/>
    </source>
</evidence>
<gene>
    <name evidence="2" type="ORF">SAMN05444716_11618</name>
</gene>
<evidence type="ECO:0000256" key="1">
    <source>
        <dbReference type="SAM" id="MobiDB-lite"/>
    </source>
</evidence>
<organism evidence="2 3">
    <name type="scientific">Streptomyces harbinensis</name>
    <dbReference type="NCBI Taxonomy" id="1176198"/>
    <lineage>
        <taxon>Bacteria</taxon>
        <taxon>Bacillati</taxon>
        <taxon>Actinomycetota</taxon>
        <taxon>Actinomycetes</taxon>
        <taxon>Kitasatosporales</taxon>
        <taxon>Streptomycetaceae</taxon>
        <taxon>Streptomyces</taxon>
    </lineage>
</organism>
<proteinExistence type="predicted"/>
<keyword evidence="3" id="KW-1185">Reference proteome</keyword>
<dbReference type="STRING" id="1176198.SAMN05444716_11618"/>
<dbReference type="EMBL" id="FPAB01000016">
    <property type="protein sequence ID" value="SFT22988.1"/>
    <property type="molecule type" value="Genomic_DNA"/>
</dbReference>
<name>A0A1I6WAH4_9ACTN</name>
<protein>
    <recommendedName>
        <fullName evidence="4">DUF3307 domain-containing protein</fullName>
    </recommendedName>
</protein>
<reference evidence="3" key="1">
    <citation type="submission" date="2016-10" db="EMBL/GenBank/DDBJ databases">
        <authorList>
            <person name="Varghese N."/>
            <person name="Submissions S."/>
        </authorList>
    </citation>
    <scope>NUCLEOTIDE SEQUENCE [LARGE SCALE GENOMIC DNA]</scope>
    <source>
        <strain evidence="3">CGMCC 4.7047</strain>
    </source>
</reference>
<feature type="region of interest" description="Disordered" evidence="1">
    <location>
        <begin position="27"/>
        <end position="47"/>
    </location>
</feature>
<dbReference type="AlphaFoldDB" id="A0A1I6WAH4"/>
<evidence type="ECO:0000313" key="2">
    <source>
        <dbReference type="EMBL" id="SFT22988.1"/>
    </source>
</evidence>
<dbReference type="RefSeq" id="WP_093844502.1">
    <property type="nucleotide sequence ID" value="NZ_FPAB01000016.1"/>
</dbReference>
<evidence type="ECO:0008006" key="4">
    <source>
        <dbReference type="Google" id="ProtNLM"/>
    </source>
</evidence>
<sequence length="144" mass="15506">MFADLLLLLYVAHLLADYPLQTDHQAQRKAGWTEGPGDPHPGRHHHGWGANAIHAATHIAACGTALLIGTAVLGWTLPPLPATGALLWIGTTHSLIDRRWPVAWWMRVARQQQWAQHGGAAHVDQALHITALAIAALALTAVTT</sequence>
<dbReference type="Proteomes" id="UP000198873">
    <property type="component" value="Unassembled WGS sequence"/>
</dbReference>